<proteinExistence type="predicted"/>
<sequence>MLAEPKRELSFNKIDCRKVESVDEQGELLAYKKTEPCQTDQTVINIMHLNEGEYERLEKNCRISYIKTLLASVVSRKPTNKRGNLFKIRGYKVFLSDRKVKIEGRKHFPLSIPPKPNPSDCLWIILNQKWKTKKQTLGNFYTRKMLKHYITTAQAEAKRKLNITWKLARKY</sequence>
<name>A0A8S3PLZ0_MYTED</name>
<organism evidence="1 2">
    <name type="scientific">Mytilus edulis</name>
    <name type="common">Blue mussel</name>
    <dbReference type="NCBI Taxonomy" id="6550"/>
    <lineage>
        <taxon>Eukaryota</taxon>
        <taxon>Metazoa</taxon>
        <taxon>Spiralia</taxon>
        <taxon>Lophotrochozoa</taxon>
        <taxon>Mollusca</taxon>
        <taxon>Bivalvia</taxon>
        <taxon>Autobranchia</taxon>
        <taxon>Pteriomorphia</taxon>
        <taxon>Mytilida</taxon>
        <taxon>Mytiloidea</taxon>
        <taxon>Mytilidae</taxon>
        <taxon>Mytilinae</taxon>
        <taxon>Mytilus</taxon>
    </lineage>
</organism>
<gene>
    <name evidence="1" type="ORF">MEDL_184</name>
</gene>
<dbReference type="Proteomes" id="UP000683360">
    <property type="component" value="Unassembled WGS sequence"/>
</dbReference>
<accession>A0A8S3PLZ0</accession>
<dbReference type="EMBL" id="CAJPWZ010000007">
    <property type="protein sequence ID" value="CAG2184552.1"/>
    <property type="molecule type" value="Genomic_DNA"/>
</dbReference>
<evidence type="ECO:0000313" key="1">
    <source>
        <dbReference type="EMBL" id="CAG2184552.1"/>
    </source>
</evidence>
<comment type="caution">
    <text evidence="1">The sequence shown here is derived from an EMBL/GenBank/DDBJ whole genome shotgun (WGS) entry which is preliminary data.</text>
</comment>
<reference evidence="1" key="1">
    <citation type="submission" date="2021-03" db="EMBL/GenBank/DDBJ databases">
        <authorList>
            <person name="Bekaert M."/>
        </authorList>
    </citation>
    <scope>NUCLEOTIDE SEQUENCE</scope>
</reference>
<dbReference type="AlphaFoldDB" id="A0A8S3PLZ0"/>
<protein>
    <submittedName>
        <fullName evidence="1">Uncharacterized protein</fullName>
    </submittedName>
</protein>
<evidence type="ECO:0000313" key="2">
    <source>
        <dbReference type="Proteomes" id="UP000683360"/>
    </source>
</evidence>
<keyword evidence="2" id="KW-1185">Reference proteome</keyword>